<dbReference type="InterPro" id="IPR018561">
    <property type="entry name" value="AosR"/>
</dbReference>
<evidence type="ECO:0000313" key="2">
    <source>
        <dbReference type="Proteomes" id="UP001058271"/>
    </source>
</evidence>
<keyword evidence="2" id="KW-1185">Reference proteome</keyword>
<dbReference type="Proteomes" id="UP001058271">
    <property type="component" value="Chromosome"/>
</dbReference>
<dbReference type="EMBL" id="CP073721">
    <property type="protein sequence ID" value="UWZ40722.1"/>
    <property type="molecule type" value="Genomic_DNA"/>
</dbReference>
<evidence type="ECO:0000313" key="1">
    <source>
        <dbReference type="EMBL" id="UWZ40722.1"/>
    </source>
</evidence>
<reference evidence="1" key="1">
    <citation type="submission" date="2021-04" db="EMBL/GenBank/DDBJ databases">
        <title>Biosynthetic gene clusters of Dactylosporangioum roseum.</title>
        <authorList>
            <person name="Hartkoorn R.C."/>
            <person name="Beaudoing E."/>
            <person name="Hot D."/>
            <person name="Moureu S."/>
        </authorList>
    </citation>
    <scope>NUCLEOTIDE SEQUENCE</scope>
    <source>
        <strain evidence="1">NRRL B-16295</strain>
    </source>
</reference>
<protein>
    <submittedName>
        <fullName evidence="1">DUF2017 domain-containing protein</fullName>
    </submittedName>
</protein>
<name>A0ABY5ZJ23_9ACTN</name>
<accession>A0ABY5ZJ23</accession>
<sequence>MGDGGQVVTMFVRSGTVCVARFGPAEAAVLNEVMLEVVTLLSEGFDRTDPVIERLFPDVYRDDAAASADLRRYTEDDLRSAKLEQAAMLLDALPVEGGEVALDEEQAEAWLRALTDVRLTLGLRLGIIDDDVDIEAELDEAILKDPTSQRVGQLSIYQYLTYLQESLVGALMG</sequence>
<gene>
    <name evidence="1" type="ORF">Drose_32635</name>
</gene>
<dbReference type="Pfam" id="PF09438">
    <property type="entry name" value="DUF2017"/>
    <property type="match status" value="1"/>
</dbReference>
<proteinExistence type="predicted"/>
<organism evidence="1 2">
    <name type="scientific">Dactylosporangium roseum</name>
    <dbReference type="NCBI Taxonomy" id="47989"/>
    <lineage>
        <taxon>Bacteria</taxon>
        <taxon>Bacillati</taxon>
        <taxon>Actinomycetota</taxon>
        <taxon>Actinomycetes</taxon>
        <taxon>Micromonosporales</taxon>
        <taxon>Micromonosporaceae</taxon>
        <taxon>Dactylosporangium</taxon>
    </lineage>
</organism>